<protein>
    <submittedName>
        <fullName evidence="1">Virulence RhuM family protein</fullName>
    </submittedName>
    <submittedName>
        <fullName evidence="2">Virulence protein</fullName>
    </submittedName>
</protein>
<dbReference type="RefSeq" id="WP_018574628.1">
    <property type="nucleotide sequence ID" value="NZ_CP065725.1"/>
</dbReference>
<dbReference type="PANTHER" id="PTHR35810:SF1">
    <property type="entry name" value="CYTOPLASMIC PROTEIN"/>
    <property type="match status" value="1"/>
</dbReference>
<organism evidence="2 3">
    <name type="scientific">Oligella ureolytica</name>
    <dbReference type="NCBI Taxonomy" id="90244"/>
    <lineage>
        <taxon>Bacteria</taxon>
        <taxon>Pseudomonadati</taxon>
        <taxon>Pseudomonadota</taxon>
        <taxon>Betaproteobacteria</taxon>
        <taxon>Burkholderiales</taxon>
        <taxon>Alcaligenaceae</taxon>
        <taxon>Oligella</taxon>
    </lineage>
</organism>
<dbReference type="Proteomes" id="UP000254603">
    <property type="component" value="Unassembled WGS sequence"/>
</dbReference>
<reference evidence="1 4" key="2">
    <citation type="submission" date="2020-12" db="EMBL/GenBank/DDBJ databases">
        <title>FDA dAtabase for Regulatory Grade micrObial Sequences (FDA-ARGOS): Supporting development and validation of Infectious Disease Dx tests.</title>
        <authorList>
            <person name="Sproer C."/>
            <person name="Gronow S."/>
            <person name="Severitt S."/>
            <person name="Schroder I."/>
            <person name="Tallon L."/>
            <person name="Sadzewicz L."/>
            <person name="Zhao X."/>
            <person name="Boylan J."/>
            <person name="Ott S."/>
            <person name="Bowen H."/>
            <person name="Vavikolanu K."/>
            <person name="Mehta A."/>
            <person name="Aluvathingal J."/>
            <person name="Nadendla S."/>
            <person name="Lowell S."/>
            <person name="Myers T."/>
            <person name="Yan Y."/>
            <person name="Sichtig H."/>
        </authorList>
    </citation>
    <scope>NUCLEOTIDE SEQUENCE [LARGE SCALE GENOMIC DNA]</scope>
    <source>
        <strain evidence="1 4">FDAARGOS_872</strain>
    </source>
</reference>
<dbReference type="PANTHER" id="PTHR35810">
    <property type="entry name" value="CYTOPLASMIC PROTEIN-RELATED"/>
    <property type="match status" value="1"/>
</dbReference>
<dbReference type="STRING" id="1122619.GCA_000373745_01438"/>
<keyword evidence="4" id="KW-1185">Reference proteome</keyword>
<gene>
    <name evidence="1" type="ORF">I6G29_01565</name>
    <name evidence="2" type="ORF">NCTC11997_00360</name>
</gene>
<proteinExistence type="predicted"/>
<dbReference type="EMBL" id="CP065725">
    <property type="protein sequence ID" value="QPT40340.1"/>
    <property type="molecule type" value="Genomic_DNA"/>
</dbReference>
<sequence length="189" mass="21759">MAELFDTSTDNISLHLKNIYQESELNENPITEDFSVVRQEGKRQVQRRIKHYNLDAIISVGYRVSSKRATQFRLWATRILKQHLVEGYSLNQRRLQERGIEFEQALTLLSRTLGNQQLVNMEGEAVLSVINDYARSWSLLQGYDEQSLSSLTNRQSDMQRLELDDVLIAIAELKKALIAKGEATELFGQ</sequence>
<dbReference type="Proteomes" id="UP000594903">
    <property type="component" value="Chromosome"/>
</dbReference>
<accession>A0A378XBA2</accession>
<name>A0A378XBA2_9BURK</name>
<evidence type="ECO:0000313" key="2">
    <source>
        <dbReference type="EMBL" id="SUA50757.1"/>
    </source>
</evidence>
<evidence type="ECO:0000313" key="3">
    <source>
        <dbReference type="Proteomes" id="UP000254603"/>
    </source>
</evidence>
<dbReference type="Pfam" id="PF13310">
    <property type="entry name" value="Virulence_RhuM"/>
    <property type="match status" value="1"/>
</dbReference>
<evidence type="ECO:0000313" key="4">
    <source>
        <dbReference type="Proteomes" id="UP000594903"/>
    </source>
</evidence>
<dbReference type="InterPro" id="IPR011204">
    <property type="entry name" value="Virulence_RhuM-like"/>
</dbReference>
<reference evidence="2 3" key="1">
    <citation type="submission" date="2018-06" db="EMBL/GenBank/DDBJ databases">
        <authorList>
            <consortium name="Pathogen Informatics"/>
            <person name="Doyle S."/>
        </authorList>
    </citation>
    <scope>NUCLEOTIDE SEQUENCE [LARGE SCALE GENOMIC DNA]</scope>
    <source>
        <strain evidence="2 3">NCTC11997</strain>
    </source>
</reference>
<dbReference type="EMBL" id="UGSB01000001">
    <property type="protein sequence ID" value="SUA50757.1"/>
    <property type="molecule type" value="Genomic_DNA"/>
</dbReference>
<dbReference type="AlphaFoldDB" id="A0A378XBA2"/>
<evidence type="ECO:0000313" key="1">
    <source>
        <dbReference type="EMBL" id="QPT40340.1"/>
    </source>
</evidence>